<accession>A0A174BUQ6</accession>
<sequence>MPASAMASEFTSGEEENAVEFVAEDEFTDNAEAISETVENNGDAASYWADTIKDVLLDTQYNCCLKS</sequence>
<name>A0A174BUQ6_9FIRM</name>
<protein>
    <submittedName>
        <fullName evidence="1">Uncharacterized protein</fullName>
    </submittedName>
</protein>
<dbReference type="Proteomes" id="UP000095447">
    <property type="component" value="Unassembled WGS sequence"/>
</dbReference>
<proteinExistence type="predicted"/>
<gene>
    <name evidence="1" type="ORF">ERS852395_01971</name>
</gene>
<evidence type="ECO:0000313" key="1">
    <source>
        <dbReference type="EMBL" id="CUO04802.1"/>
    </source>
</evidence>
<dbReference type="EMBL" id="CYZA01000009">
    <property type="protein sequence ID" value="CUO04802.1"/>
    <property type="molecule type" value="Genomic_DNA"/>
</dbReference>
<organism evidence="1 2">
    <name type="scientific">Blautia obeum</name>
    <dbReference type="NCBI Taxonomy" id="40520"/>
    <lineage>
        <taxon>Bacteria</taxon>
        <taxon>Bacillati</taxon>
        <taxon>Bacillota</taxon>
        <taxon>Clostridia</taxon>
        <taxon>Lachnospirales</taxon>
        <taxon>Lachnospiraceae</taxon>
        <taxon>Blautia</taxon>
    </lineage>
</organism>
<evidence type="ECO:0000313" key="2">
    <source>
        <dbReference type="Proteomes" id="UP000095447"/>
    </source>
</evidence>
<dbReference type="AlphaFoldDB" id="A0A174BUQ6"/>
<reference evidence="1 2" key="1">
    <citation type="submission" date="2015-09" db="EMBL/GenBank/DDBJ databases">
        <authorList>
            <consortium name="Pathogen Informatics"/>
        </authorList>
    </citation>
    <scope>NUCLEOTIDE SEQUENCE [LARGE SCALE GENOMIC DNA]</scope>
    <source>
        <strain evidence="1 2">2789STDY5608838</strain>
    </source>
</reference>